<accession>A0A087TFW0</accession>
<gene>
    <name evidence="1" type="ORF">X975_14789</name>
</gene>
<dbReference type="AlphaFoldDB" id="A0A087TFW0"/>
<evidence type="ECO:0000313" key="1">
    <source>
        <dbReference type="EMBL" id="KFM63999.1"/>
    </source>
</evidence>
<organism evidence="1 2">
    <name type="scientific">Stegodyphus mimosarum</name>
    <name type="common">African social velvet spider</name>
    <dbReference type="NCBI Taxonomy" id="407821"/>
    <lineage>
        <taxon>Eukaryota</taxon>
        <taxon>Metazoa</taxon>
        <taxon>Ecdysozoa</taxon>
        <taxon>Arthropoda</taxon>
        <taxon>Chelicerata</taxon>
        <taxon>Arachnida</taxon>
        <taxon>Araneae</taxon>
        <taxon>Araneomorphae</taxon>
        <taxon>Entelegynae</taxon>
        <taxon>Eresoidea</taxon>
        <taxon>Eresidae</taxon>
        <taxon>Stegodyphus</taxon>
    </lineage>
</organism>
<dbReference type="OrthoDB" id="6434781at2759"/>
<sequence>MRIYLIVSLKSLVLKKKKEKMFKNVKKEDPVTVLLEIGEEASADLKLVELKHKLQHSRKYIEDADFVKEILTATMDSRRRKEEIERIKMEEERLRTEREHEVD</sequence>
<keyword evidence="2" id="KW-1185">Reference proteome</keyword>
<dbReference type="Proteomes" id="UP000054359">
    <property type="component" value="Unassembled WGS sequence"/>
</dbReference>
<name>A0A087TFW0_STEMI</name>
<dbReference type="EMBL" id="KK115030">
    <property type="protein sequence ID" value="KFM63999.1"/>
    <property type="molecule type" value="Genomic_DNA"/>
</dbReference>
<evidence type="ECO:0000313" key="2">
    <source>
        <dbReference type="Proteomes" id="UP000054359"/>
    </source>
</evidence>
<feature type="non-terminal residue" evidence="1">
    <location>
        <position position="103"/>
    </location>
</feature>
<proteinExistence type="predicted"/>
<protein>
    <submittedName>
        <fullName evidence="1">Uncharacterized protein</fullName>
    </submittedName>
</protein>
<reference evidence="1 2" key="1">
    <citation type="submission" date="2013-11" db="EMBL/GenBank/DDBJ databases">
        <title>Genome sequencing of Stegodyphus mimosarum.</title>
        <authorList>
            <person name="Bechsgaard J."/>
        </authorList>
    </citation>
    <scope>NUCLEOTIDE SEQUENCE [LARGE SCALE GENOMIC DNA]</scope>
</reference>